<dbReference type="PANTHER" id="PTHR42781">
    <property type="entry name" value="SPERMIDINE/PUTRESCINE IMPORT ATP-BINDING PROTEIN POTA"/>
    <property type="match status" value="1"/>
</dbReference>
<gene>
    <name evidence="6" type="ORF">JL107_13685</name>
</gene>
<evidence type="ECO:0000313" key="7">
    <source>
        <dbReference type="Proteomes" id="UP000663801"/>
    </source>
</evidence>
<accession>A0A939C3X5</accession>
<dbReference type="RefSeq" id="WP_205257588.1">
    <property type="nucleotide sequence ID" value="NZ_BAAAPV010000003.1"/>
</dbReference>
<evidence type="ECO:0000256" key="4">
    <source>
        <dbReference type="ARBA" id="ARBA00066388"/>
    </source>
</evidence>
<keyword evidence="3 6" id="KW-0067">ATP-binding</keyword>
<dbReference type="Pfam" id="PF08402">
    <property type="entry name" value="TOBE_2"/>
    <property type="match status" value="1"/>
</dbReference>
<sequence length="351" mass="37827">MASGRIHAQDLRLGYNGELVLHLDEFTVEAGEFVSVLGPSGCGKSTLLAALAGFNEPMTGSIFIDDRDVTHVPPNKRDTGMVFQQYALFPHMTVGKNVEYGLTTRKVPRAERAERVREVLSLVGLSEFVDRYPKQLSGGQQQRVATARALVTRPKVLLLDEPLSNLDAKLRRQMRHEIRELQQQVGTTMVFVTHDQAEALATSDRVVLLAGGVLEQQGTPEELYRAPRTAFAADFIGAANLLSGTVDDAGRVAVLGRPTVLTADAAPGAAVTVALRPEAVTVHDPGADDPREALATVVSVGFSGERYDYRLRRNDDGMLSASPPAGAAPWSPGDRVAVRWADSAPILVGEK</sequence>
<keyword evidence="1" id="KW-0813">Transport</keyword>
<dbReference type="GO" id="GO:0043190">
    <property type="term" value="C:ATP-binding cassette (ABC) transporter complex"/>
    <property type="evidence" value="ECO:0007669"/>
    <property type="project" value="InterPro"/>
</dbReference>
<dbReference type="InterPro" id="IPR008995">
    <property type="entry name" value="Mo/tungstate-bd_C_term_dom"/>
</dbReference>
<evidence type="ECO:0000256" key="3">
    <source>
        <dbReference type="ARBA" id="ARBA00022840"/>
    </source>
</evidence>
<dbReference type="PROSITE" id="PS50893">
    <property type="entry name" value="ABC_TRANSPORTER_2"/>
    <property type="match status" value="1"/>
</dbReference>
<dbReference type="PANTHER" id="PTHR42781:SF4">
    <property type="entry name" value="SPERMIDINE_PUTRESCINE IMPORT ATP-BINDING PROTEIN POTA"/>
    <property type="match status" value="1"/>
</dbReference>
<dbReference type="Proteomes" id="UP000663801">
    <property type="component" value="Unassembled WGS sequence"/>
</dbReference>
<dbReference type="GO" id="GO:0016887">
    <property type="term" value="F:ATP hydrolysis activity"/>
    <property type="evidence" value="ECO:0007669"/>
    <property type="project" value="InterPro"/>
</dbReference>
<organism evidence="6 7">
    <name type="scientific">Nakamurella flavida</name>
    <dbReference type="NCBI Taxonomy" id="363630"/>
    <lineage>
        <taxon>Bacteria</taxon>
        <taxon>Bacillati</taxon>
        <taxon>Actinomycetota</taxon>
        <taxon>Actinomycetes</taxon>
        <taxon>Nakamurellales</taxon>
        <taxon>Nakamurellaceae</taxon>
        <taxon>Nakamurella</taxon>
    </lineage>
</organism>
<dbReference type="FunFam" id="3.40.50.300:FF:000425">
    <property type="entry name" value="Probable ABC transporter, ATP-binding subunit"/>
    <property type="match status" value="1"/>
</dbReference>
<dbReference type="InterPro" id="IPR050093">
    <property type="entry name" value="ABC_SmlMolc_Importer"/>
</dbReference>
<dbReference type="Gene3D" id="3.40.50.300">
    <property type="entry name" value="P-loop containing nucleotide triphosphate hydrolases"/>
    <property type="match status" value="1"/>
</dbReference>
<evidence type="ECO:0000313" key="6">
    <source>
        <dbReference type="EMBL" id="MBM9477496.1"/>
    </source>
</evidence>
<dbReference type="InterPro" id="IPR013611">
    <property type="entry name" value="Transp-assoc_OB_typ2"/>
</dbReference>
<reference evidence="6" key="1">
    <citation type="submission" date="2021-01" db="EMBL/GenBank/DDBJ databases">
        <title>KCTC 19127 draft genome.</title>
        <authorList>
            <person name="An D."/>
        </authorList>
    </citation>
    <scope>NUCLEOTIDE SEQUENCE</scope>
    <source>
        <strain evidence="6">KCTC 19127</strain>
    </source>
</reference>
<dbReference type="AlphaFoldDB" id="A0A939C3X5"/>
<proteinExistence type="predicted"/>
<dbReference type="Gene3D" id="2.40.50.100">
    <property type="match status" value="1"/>
</dbReference>
<name>A0A939C3X5_9ACTN</name>
<evidence type="ECO:0000259" key="5">
    <source>
        <dbReference type="PROSITE" id="PS50893"/>
    </source>
</evidence>
<dbReference type="EC" id="7.6.2.9" evidence="4"/>
<dbReference type="InterPro" id="IPR003439">
    <property type="entry name" value="ABC_transporter-like_ATP-bd"/>
</dbReference>
<dbReference type="EMBL" id="JAERWL010000010">
    <property type="protein sequence ID" value="MBM9477496.1"/>
    <property type="molecule type" value="Genomic_DNA"/>
</dbReference>
<dbReference type="SUPFAM" id="SSF50331">
    <property type="entry name" value="MOP-like"/>
    <property type="match status" value="1"/>
</dbReference>
<feature type="domain" description="ABC transporter" evidence="5">
    <location>
        <begin position="6"/>
        <end position="236"/>
    </location>
</feature>
<keyword evidence="2" id="KW-0547">Nucleotide-binding</keyword>
<protein>
    <recommendedName>
        <fullName evidence="4">ABC-type quaternary amine transporter</fullName>
        <ecNumber evidence="4">7.6.2.9</ecNumber>
    </recommendedName>
</protein>
<dbReference type="SMART" id="SM00382">
    <property type="entry name" value="AAA"/>
    <property type="match status" value="1"/>
</dbReference>
<dbReference type="InterPro" id="IPR027417">
    <property type="entry name" value="P-loop_NTPase"/>
</dbReference>
<dbReference type="Pfam" id="PF00005">
    <property type="entry name" value="ABC_tran"/>
    <property type="match status" value="1"/>
</dbReference>
<evidence type="ECO:0000256" key="2">
    <source>
        <dbReference type="ARBA" id="ARBA00022741"/>
    </source>
</evidence>
<dbReference type="GO" id="GO:0015418">
    <property type="term" value="F:ABC-type quaternary ammonium compound transporting activity"/>
    <property type="evidence" value="ECO:0007669"/>
    <property type="project" value="UniProtKB-EC"/>
</dbReference>
<dbReference type="SUPFAM" id="SSF52540">
    <property type="entry name" value="P-loop containing nucleoside triphosphate hydrolases"/>
    <property type="match status" value="1"/>
</dbReference>
<dbReference type="InterPro" id="IPR003593">
    <property type="entry name" value="AAA+_ATPase"/>
</dbReference>
<evidence type="ECO:0000256" key="1">
    <source>
        <dbReference type="ARBA" id="ARBA00022448"/>
    </source>
</evidence>
<comment type="caution">
    <text evidence="6">The sequence shown here is derived from an EMBL/GenBank/DDBJ whole genome shotgun (WGS) entry which is preliminary data.</text>
</comment>
<dbReference type="GO" id="GO:0005524">
    <property type="term" value="F:ATP binding"/>
    <property type="evidence" value="ECO:0007669"/>
    <property type="project" value="UniProtKB-KW"/>
</dbReference>
<keyword evidence="7" id="KW-1185">Reference proteome</keyword>